<protein>
    <submittedName>
        <fullName evidence="1">Uncharacterized protein</fullName>
    </submittedName>
</protein>
<dbReference type="EMBL" id="JANPWB010000015">
    <property type="protein sequence ID" value="KAJ1089946.1"/>
    <property type="molecule type" value="Genomic_DNA"/>
</dbReference>
<dbReference type="AlphaFoldDB" id="A0AAV7LE83"/>
<comment type="caution">
    <text evidence="1">The sequence shown here is derived from an EMBL/GenBank/DDBJ whole genome shotgun (WGS) entry which is preliminary data.</text>
</comment>
<accession>A0AAV7LE83</accession>
<sequence>MWKRVINIEGALRCKCSRCWVKRKRPSISDVKKLKTKVCNASNPSGILSGMLKSYSVRKAYVCGVRAPHVVNVKSVLRILQGGFSGQSVLSKRRVYDK</sequence>
<evidence type="ECO:0000313" key="2">
    <source>
        <dbReference type="Proteomes" id="UP001066276"/>
    </source>
</evidence>
<dbReference type="Proteomes" id="UP001066276">
    <property type="component" value="Chromosome 11"/>
</dbReference>
<evidence type="ECO:0000313" key="1">
    <source>
        <dbReference type="EMBL" id="KAJ1089946.1"/>
    </source>
</evidence>
<reference evidence="1" key="1">
    <citation type="journal article" date="2022" name="bioRxiv">
        <title>Sequencing and chromosome-scale assembly of the giantPleurodeles waltlgenome.</title>
        <authorList>
            <person name="Brown T."/>
            <person name="Elewa A."/>
            <person name="Iarovenko S."/>
            <person name="Subramanian E."/>
            <person name="Araus A.J."/>
            <person name="Petzold A."/>
            <person name="Susuki M."/>
            <person name="Suzuki K.-i.T."/>
            <person name="Hayashi T."/>
            <person name="Toyoda A."/>
            <person name="Oliveira C."/>
            <person name="Osipova E."/>
            <person name="Leigh N.D."/>
            <person name="Simon A."/>
            <person name="Yun M.H."/>
        </authorList>
    </citation>
    <scope>NUCLEOTIDE SEQUENCE</scope>
    <source>
        <strain evidence="1">20211129_DDA</strain>
        <tissue evidence="1">Liver</tissue>
    </source>
</reference>
<keyword evidence="2" id="KW-1185">Reference proteome</keyword>
<name>A0AAV7LE83_PLEWA</name>
<organism evidence="1 2">
    <name type="scientific">Pleurodeles waltl</name>
    <name type="common">Iberian ribbed newt</name>
    <dbReference type="NCBI Taxonomy" id="8319"/>
    <lineage>
        <taxon>Eukaryota</taxon>
        <taxon>Metazoa</taxon>
        <taxon>Chordata</taxon>
        <taxon>Craniata</taxon>
        <taxon>Vertebrata</taxon>
        <taxon>Euteleostomi</taxon>
        <taxon>Amphibia</taxon>
        <taxon>Batrachia</taxon>
        <taxon>Caudata</taxon>
        <taxon>Salamandroidea</taxon>
        <taxon>Salamandridae</taxon>
        <taxon>Pleurodelinae</taxon>
        <taxon>Pleurodeles</taxon>
    </lineage>
</organism>
<gene>
    <name evidence="1" type="ORF">NDU88_003086</name>
</gene>
<proteinExistence type="predicted"/>